<evidence type="ECO:0000256" key="12">
    <source>
        <dbReference type="PIRNR" id="PIRNR000853"/>
    </source>
</evidence>
<feature type="binding site" evidence="14">
    <location>
        <position position="770"/>
    </location>
    <ligand>
        <name>substrate</name>
    </ligand>
</feature>
<dbReference type="NCBIfam" id="TIGR01828">
    <property type="entry name" value="pyru_phos_dikin"/>
    <property type="match status" value="1"/>
</dbReference>
<name>A0A9X2HEP5_9HYPH</name>
<accession>A0A9X2HEP5</accession>
<dbReference type="Proteomes" id="UP001155220">
    <property type="component" value="Unassembled WGS sequence"/>
</dbReference>
<keyword evidence="11 15" id="KW-0460">Magnesium</keyword>
<protein>
    <recommendedName>
        <fullName evidence="5 12">Pyruvate, phosphate dikinase</fullName>
        <ecNumber evidence="4 12">2.7.9.1</ecNumber>
    </recommendedName>
</protein>
<dbReference type="SUPFAM" id="SSF52009">
    <property type="entry name" value="Phosphohistidine domain"/>
    <property type="match status" value="1"/>
</dbReference>
<evidence type="ECO:0000313" key="19">
    <source>
        <dbReference type="EMBL" id="MCP3056254.1"/>
    </source>
</evidence>
<evidence type="ECO:0000256" key="10">
    <source>
        <dbReference type="ARBA" id="ARBA00022840"/>
    </source>
</evidence>
<comment type="cofactor">
    <cofactor evidence="1 12 15">
        <name>Mg(2+)</name>
        <dbReference type="ChEBI" id="CHEBI:18420"/>
    </cofactor>
</comment>
<organism evidence="19 20">
    <name type="scientific">Aurantimonas marianensis</name>
    <dbReference type="NCBI Taxonomy" id="2920428"/>
    <lineage>
        <taxon>Bacteria</taxon>
        <taxon>Pseudomonadati</taxon>
        <taxon>Pseudomonadota</taxon>
        <taxon>Alphaproteobacteria</taxon>
        <taxon>Hyphomicrobiales</taxon>
        <taxon>Aurantimonadaceae</taxon>
        <taxon>Aurantimonas</taxon>
    </lineage>
</organism>
<dbReference type="RefSeq" id="WP_253965066.1">
    <property type="nucleotide sequence ID" value="NZ_JALHBS010000086.1"/>
</dbReference>
<dbReference type="InterPro" id="IPR018274">
    <property type="entry name" value="PEP_util_AS"/>
</dbReference>
<comment type="similarity">
    <text evidence="3 12">Belongs to the PEP-utilizing enzyme family.</text>
</comment>
<dbReference type="SUPFAM" id="SSF51621">
    <property type="entry name" value="Phosphoenolpyruvate/pyruvate domain"/>
    <property type="match status" value="1"/>
</dbReference>
<dbReference type="InterPro" id="IPR000121">
    <property type="entry name" value="PEP_util_C"/>
</dbReference>
<dbReference type="PANTHER" id="PTHR22931">
    <property type="entry name" value="PHOSPHOENOLPYRUVATE DIKINASE-RELATED"/>
    <property type="match status" value="1"/>
</dbReference>
<feature type="domain" description="PEP-utilising enzyme C-terminal" evidence="18">
    <location>
        <begin position="524"/>
        <end position="873"/>
    </location>
</feature>
<dbReference type="InterPro" id="IPR008279">
    <property type="entry name" value="PEP-util_enz_mobile_dom"/>
</dbReference>
<evidence type="ECO:0000259" key="18">
    <source>
        <dbReference type="Pfam" id="PF02896"/>
    </source>
</evidence>
<dbReference type="GO" id="GO:0005524">
    <property type="term" value="F:ATP binding"/>
    <property type="evidence" value="ECO:0007669"/>
    <property type="project" value="UniProtKB-UniRule"/>
</dbReference>
<dbReference type="InterPro" id="IPR013815">
    <property type="entry name" value="ATP_grasp_subdomain_1"/>
</dbReference>
<dbReference type="PANTHER" id="PTHR22931:SF9">
    <property type="entry name" value="PYRUVATE, PHOSPHATE DIKINASE 1, CHLOROPLASTIC"/>
    <property type="match status" value="1"/>
</dbReference>
<feature type="active site" description="Proton donor" evidence="13">
    <location>
        <position position="835"/>
    </location>
</feature>
<dbReference type="GO" id="GO:0050242">
    <property type="term" value="F:pyruvate, phosphate dikinase activity"/>
    <property type="evidence" value="ECO:0007669"/>
    <property type="project" value="UniProtKB-UniRule"/>
</dbReference>
<keyword evidence="7 15" id="KW-0479">Metal-binding</keyword>
<dbReference type="InterPro" id="IPR010121">
    <property type="entry name" value="Pyruvate_phosphate_dikinase"/>
</dbReference>
<dbReference type="PIRSF" id="PIRSF000853">
    <property type="entry name" value="PPDK"/>
    <property type="match status" value="1"/>
</dbReference>
<feature type="binding site" evidence="14">
    <location>
        <position position="565"/>
    </location>
    <ligand>
        <name>substrate</name>
    </ligand>
</feature>
<evidence type="ECO:0000256" key="1">
    <source>
        <dbReference type="ARBA" id="ARBA00001946"/>
    </source>
</evidence>
<keyword evidence="20" id="KW-1185">Reference proteome</keyword>
<gene>
    <name evidence="19" type="primary">ppdK</name>
    <name evidence="19" type="ORF">MJ956_14035</name>
</gene>
<dbReference type="PROSITE" id="PS00370">
    <property type="entry name" value="PEP_ENZYMES_PHOS_SITE"/>
    <property type="match status" value="1"/>
</dbReference>
<feature type="binding site" evidence="15">
    <location>
        <position position="749"/>
    </location>
    <ligand>
        <name>Mg(2+)</name>
        <dbReference type="ChEBI" id="CHEBI:18420"/>
    </ligand>
</feature>
<dbReference type="GO" id="GO:0016301">
    <property type="term" value="F:kinase activity"/>
    <property type="evidence" value="ECO:0007669"/>
    <property type="project" value="UniProtKB-UniRule"/>
</dbReference>
<evidence type="ECO:0000259" key="17">
    <source>
        <dbReference type="Pfam" id="PF01326"/>
    </source>
</evidence>
<evidence type="ECO:0000256" key="7">
    <source>
        <dbReference type="ARBA" id="ARBA00022723"/>
    </source>
</evidence>
<dbReference type="Pfam" id="PF02896">
    <property type="entry name" value="PEP-utilizers_C"/>
    <property type="match status" value="1"/>
</dbReference>
<feature type="domain" description="Pyruvate phosphate dikinase AMP/ATP-binding" evidence="17">
    <location>
        <begin position="61"/>
        <end position="277"/>
    </location>
</feature>
<dbReference type="Gene3D" id="3.50.30.10">
    <property type="entry name" value="Phosphohistidine domain"/>
    <property type="match status" value="1"/>
</dbReference>
<comment type="function">
    <text evidence="2">Catalyzes the reversible phosphorylation of pyruvate and phosphate.</text>
</comment>
<evidence type="ECO:0000256" key="13">
    <source>
        <dbReference type="PIRSR" id="PIRSR000853-1"/>
    </source>
</evidence>
<feature type="binding site" evidence="14">
    <location>
        <position position="771"/>
    </location>
    <ligand>
        <name>substrate</name>
    </ligand>
</feature>
<evidence type="ECO:0000256" key="9">
    <source>
        <dbReference type="ARBA" id="ARBA00022777"/>
    </source>
</evidence>
<evidence type="ECO:0000256" key="4">
    <source>
        <dbReference type="ARBA" id="ARBA00011994"/>
    </source>
</evidence>
<keyword evidence="6 19" id="KW-0808">Transferase</keyword>
<comment type="catalytic activity">
    <reaction evidence="12">
        <text>pyruvate + phosphate + ATP = phosphoenolpyruvate + AMP + diphosphate + H(+)</text>
        <dbReference type="Rhea" id="RHEA:10756"/>
        <dbReference type="ChEBI" id="CHEBI:15361"/>
        <dbReference type="ChEBI" id="CHEBI:15378"/>
        <dbReference type="ChEBI" id="CHEBI:30616"/>
        <dbReference type="ChEBI" id="CHEBI:33019"/>
        <dbReference type="ChEBI" id="CHEBI:43474"/>
        <dbReference type="ChEBI" id="CHEBI:58702"/>
        <dbReference type="ChEBI" id="CHEBI:456215"/>
        <dbReference type="EC" id="2.7.9.1"/>
    </reaction>
</comment>
<dbReference type="InterPro" id="IPR015813">
    <property type="entry name" value="Pyrv/PenolPyrv_kinase-like_dom"/>
</dbReference>
<dbReference type="EC" id="2.7.9.1" evidence="4 12"/>
<dbReference type="Pfam" id="PF01326">
    <property type="entry name" value="PPDK_N"/>
    <property type="match status" value="1"/>
</dbReference>
<evidence type="ECO:0000259" key="16">
    <source>
        <dbReference type="Pfam" id="PF00391"/>
    </source>
</evidence>
<evidence type="ECO:0000256" key="14">
    <source>
        <dbReference type="PIRSR" id="PIRSR000853-2"/>
    </source>
</evidence>
<dbReference type="Gene3D" id="3.30.470.20">
    <property type="entry name" value="ATP-grasp fold, B domain"/>
    <property type="match status" value="1"/>
</dbReference>
<evidence type="ECO:0000256" key="2">
    <source>
        <dbReference type="ARBA" id="ARBA00003144"/>
    </source>
</evidence>
<keyword evidence="10" id="KW-0067">ATP-binding</keyword>
<proteinExistence type="inferred from homology"/>
<dbReference type="GO" id="GO:0046872">
    <property type="term" value="F:metal ion binding"/>
    <property type="evidence" value="ECO:0007669"/>
    <property type="project" value="UniProtKB-UniRule"/>
</dbReference>
<dbReference type="InterPro" id="IPR023151">
    <property type="entry name" value="PEP_util_CS"/>
</dbReference>
<dbReference type="InterPro" id="IPR040442">
    <property type="entry name" value="Pyrv_kinase-like_dom_sf"/>
</dbReference>
<feature type="binding site" evidence="14">
    <location>
        <position position="749"/>
    </location>
    <ligand>
        <name>substrate</name>
    </ligand>
</feature>
<dbReference type="InterPro" id="IPR036637">
    <property type="entry name" value="Phosphohistidine_dom_sf"/>
</dbReference>
<evidence type="ECO:0000256" key="8">
    <source>
        <dbReference type="ARBA" id="ARBA00022741"/>
    </source>
</evidence>
<dbReference type="Gene3D" id="1.20.80.30">
    <property type="match status" value="1"/>
</dbReference>
<dbReference type="AlphaFoldDB" id="A0A9X2HEP5"/>
<dbReference type="Pfam" id="PF00391">
    <property type="entry name" value="PEP-utilizers"/>
    <property type="match status" value="1"/>
</dbReference>
<evidence type="ECO:0000256" key="5">
    <source>
        <dbReference type="ARBA" id="ARBA00020138"/>
    </source>
</evidence>
<comment type="caution">
    <text evidence="19">The sequence shown here is derived from an EMBL/GenBank/DDBJ whole genome shotgun (WGS) entry which is preliminary data.</text>
</comment>
<feature type="binding site" evidence="15">
    <location>
        <position position="773"/>
    </location>
    <ligand>
        <name>Mg(2+)</name>
        <dbReference type="ChEBI" id="CHEBI:18420"/>
    </ligand>
</feature>
<feature type="binding site" evidence="14">
    <location>
        <position position="773"/>
    </location>
    <ligand>
        <name>substrate</name>
    </ligand>
</feature>
<evidence type="ECO:0000256" key="11">
    <source>
        <dbReference type="ARBA" id="ARBA00022842"/>
    </source>
</evidence>
<reference evidence="19" key="1">
    <citation type="submission" date="2022-03" db="EMBL/GenBank/DDBJ databases">
        <title>Aurantimonas Liuensis sp. Nov., isolated from the hadal seawater of the Mariana Trench.</title>
        <authorList>
            <person name="Liu R."/>
        </authorList>
    </citation>
    <scope>NUCLEOTIDE SEQUENCE</scope>
    <source>
        <strain evidence="19">LRZ36</strain>
    </source>
</reference>
<evidence type="ECO:0000256" key="15">
    <source>
        <dbReference type="PIRSR" id="PIRSR000853-3"/>
    </source>
</evidence>
<dbReference type="EMBL" id="JALHBS010000086">
    <property type="protein sequence ID" value="MCP3056254.1"/>
    <property type="molecule type" value="Genomic_DNA"/>
</dbReference>
<evidence type="ECO:0000256" key="3">
    <source>
        <dbReference type="ARBA" id="ARBA00007837"/>
    </source>
</evidence>
<evidence type="ECO:0000256" key="6">
    <source>
        <dbReference type="ARBA" id="ARBA00022679"/>
    </source>
</evidence>
<feature type="binding site" evidence="14">
    <location>
        <position position="621"/>
    </location>
    <ligand>
        <name>substrate</name>
    </ligand>
</feature>
<keyword evidence="9" id="KW-0418">Kinase</keyword>
<evidence type="ECO:0000313" key="20">
    <source>
        <dbReference type="Proteomes" id="UP001155220"/>
    </source>
</evidence>
<feature type="binding site" evidence="14">
    <location>
        <position position="772"/>
    </location>
    <ligand>
        <name>substrate</name>
    </ligand>
</feature>
<dbReference type="Gene3D" id="1.10.189.10">
    <property type="entry name" value="Pyruvate Phosphate Dikinase, domain 2"/>
    <property type="match status" value="1"/>
</dbReference>
<keyword evidence="19" id="KW-0670">Pyruvate</keyword>
<feature type="domain" description="PEP-utilising enzyme mobile" evidence="16">
    <location>
        <begin position="426"/>
        <end position="507"/>
    </location>
</feature>
<dbReference type="PROSITE" id="PS00742">
    <property type="entry name" value="PEP_ENZYMES_2"/>
    <property type="match status" value="1"/>
</dbReference>
<feature type="active site" description="Tele-phosphohistidine intermediate" evidence="13">
    <location>
        <position position="459"/>
    </location>
</feature>
<dbReference type="Gene3D" id="3.30.1490.20">
    <property type="entry name" value="ATP-grasp fold, A domain"/>
    <property type="match status" value="1"/>
</dbReference>
<sequence>MSKRIFTFRRGAADRTADAAEALGLKGANLALLASLDVPVPPGFTIATSVWREAQGAEGGLPQALRAELRAAIEWLESVTGRRFDGDRRPLLLAVRSSARVQMPGVAETVLDIGLNDRTVEGLASELSDPAFAYRSYRRFIESYAALVFDADPSQFEEIADEERERAGWIVEPETPVDWRALVARYQDHLDSEMGAVLPQTPLEQLFSVITASYASWRNPLAVAHRLIQGIPENAGLAVTVHAMIFNERNYHSGTGRAVSRDLRSGQSRLSGEFGFGARGSSAIGEKPPVLDMAELATGACREFPADLSELTRHVRRIEAHAGDAVEVDFMVGDGELFLMQSRIARRTAPEAIRVAVELVKEGLIEESEAILRIDPASLDQLLHPTIERSADFVVLGRGMPASPGAATGEIVFTSERAQALANENRPVILVRNETYPEDIHGMHVADGVLTIRGGTTSHAAVVARGIGKPCVTGVGSLRINAERKTLHAAGRVLKEGDRITIDGSIGDVIEGAVPLVRPSLTGDFATLMEFADRARRMRVRANADTPIEARSARSFGAEGIGLCRTEHMFFEGDRVRAMREMILSSDEAGRRTALEKLLPIQRSDFIELFEIMAGLPVTIRLLDPPLHEFLPKSDAEITETAAMLGVDEAVVKHRIAALEEFNPMLGHRGCRLAISYPEIVETQARAILEAAVEAGEKTGDAVVPEIMVPLISLRKELDFVKERVDRVAELVMAERGCSINYLVGTMIELPRAIVRADTIAEVAEFFSFGTNDLTQTVYGISRDDAGNFLSTYVRQGIIERDPFQTVDVEGVGELIGLAVEKARRTRPDISLGVCGEQGGDPASIAFFEQTGLDYVSCSPFRVPIARLAAAQSAIRAGRSLRGRGRRQEP</sequence>
<keyword evidence="8" id="KW-0547">Nucleotide-binding</keyword>
<dbReference type="SUPFAM" id="SSF56059">
    <property type="entry name" value="Glutathione synthetase ATP-binding domain-like"/>
    <property type="match status" value="1"/>
</dbReference>
<dbReference type="Gene3D" id="3.20.20.60">
    <property type="entry name" value="Phosphoenolpyruvate-binding domains"/>
    <property type="match status" value="1"/>
</dbReference>
<dbReference type="InterPro" id="IPR002192">
    <property type="entry name" value="PPDK_AMP/ATP-bd"/>
</dbReference>